<protein>
    <submittedName>
        <fullName evidence="2">Uncharacterized protein</fullName>
    </submittedName>
</protein>
<evidence type="ECO:0000256" key="1">
    <source>
        <dbReference type="SAM" id="MobiDB-lite"/>
    </source>
</evidence>
<feature type="region of interest" description="Disordered" evidence="1">
    <location>
        <begin position="1"/>
        <end position="22"/>
    </location>
</feature>
<dbReference type="AlphaFoldDB" id="A0AAN9NVL9"/>
<reference evidence="2 3" key="1">
    <citation type="submission" date="2024-01" db="EMBL/GenBank/DDBJ databases">
        <title>The genomes of 5 underutilized Papilionoideae crops provide insights into root nodulation and disease resistanc.</title>
        <authorList>
            <person name="Jiang F."/>
        </authorList>
    </citation>
    <scope>NUCLEOTIDE SEQUENCE [LARGE SCALE GENOMIC DNA]</scope>
    <source>
        <strain evidence="2">DUOXIRENSHENG_FW03</strain>
        <tissue evidence="2">Leaves</tissue>
    </source>
</reference>
<evidence type="ECO:0000313" key="2">
    <source>
        <dbReference type="EMBL" id="KAK7379946.1"/>
    </source>
</evidence>
<proteinExistence type="predicted"/>
<dbReference type="Proteomes" id="UP001386955">
    <property type="component" value="Unassembled WGS sequence"/>
</dbReference>
<accession>A0AAN9NVL9</accession>
<gene>
    <name evidence="2" type="ORF">VNO78_32212</name>
</gene>
<evidence type="ECO:0000313" key="3">
    <source>
        <dbReference type="Proteomes" id="UP001386955"/>
    </source>
</evidence>
<organism evidence="2 3">
    <name type="scientific">Psophocarpus tetragonolobus</name>
    <name type="common">Winged bean</name>
    <name type="synonym">Dolichos tetragonolobus</name>
    <dbReference type="NCBI Taxonomy" id="3891"/>
    <lineage>
        <taxon>Eukaryota</taxon>
        <taxon>Viridiplantae</taxon>
        <taxon>Streptophyta</taxon>
        <taxon>Embryophyta</taxon>
        <taxon>Tracheophyta</taxon>
        <taxon>Spermatophyta</taxon>
        <taxon>Magnoliopsida</taxon>
        <taxon>eudicotyledons</taxon>
        <taxon>Gunneridae</taxon>
        <taxon>Pentapetalae</taxon>
        <taxon>rosids</taxon>
        <taxon>fabids</taxon>
        <taxon>Fabales</taxon>
        <taxon>Fabaceae</taxon>
        <taxon>Papilionoideae</taxon>
        <taxon>50 kb inversion clade</taxon>
        <taxon>NPAAA clade</taxon>
        <taxon>indigoferoid/millettioid clade</taxon>
        <taxon>Phaseoleae</taxon>
        <taxon>Psophocarpus</taxon>
    </lineage>
</organism>
<dbReference type="EMBL" id="JAYMYS010000009">
    <property type="protein sequence ID" value="KAK7379946.1"/>
    <property type="molecule type" value="Genomic_DNA"/>
</dbReference>
<sequence>MVIGEMAPKRPRDPACSTHKATHTVPPPIDYFSYSLLRPTLHSSCCLPHPQPGITKHLTQYIRYLLPPTTLFETKSSDLFREYQILLSLPFLLFNSIVNT</sequence>
<keyword evidence="3" id="KW-1185">Reference proteome</keyword>
<comment type="caution">
    <text evidence="2">The sequence shown here is derived from an EMBL/GenBank/DDBJ whole genome shotgun (WGS) entry which is preliminary data.</text>
</comment>
<name>A0AAN9NVL9_PSOTE</name>